<dbReference type="CDD" id="cd02440">
    <property type="entry name" value="AdoMet_MTases"/>
    <property type="match status" value="1"/>
</dbReference>
<keyword evidence="6" id="KW-1185">Reference proteome</keyword>
<dbReference type="PANTHER" id="PTHR44942">
    <property type="entry name" value="METHYLTRANSF_11 DOMAIN-CONTAINING PROTEIN"/>
    <property type="match status" value="1"/>
</dbReference>
<dbReference type="SUPFAM" id="SSF53335">
    <property type="entry name" value="S-adenosyl-L-methionine-dependent methyltransferases"/>
    <property type="match status" value="1"/>
</dbReference>
<dbReference type="InterPro" id="IPR051052">
    <property type="entry name" value="Diverse_substrate_MTase"/>
</dbReference>
<gene>
    <name evidence="5" type="ORF">SAMN04489747_3081</name>
</gene>
<evidence type="ECO:0000256" key="3">
    <source>
        <dbReference type="ARBA" id="ARBA00022679"/>
    </source>
</evidence>
<dbReference type="GO" id="GO:0032259">
    <property type="term" value="P:methylation"/>
    <property type="evidence" value="ECO:0007669"/>
    <property type="project" value="UniProtKB-KW"/>
</dbReference>
<dbReference type="InterPro" id="IPR029063">
    <property type="entry name" value="SAM-dependent_MTases_sf"/>
</dbReference>
<dbReference type="PANTHER" id="PTHR44942:SF4">
    <property type="entry name" value="METHYLTRANSFERASE TYPE 11 DOMAIN-CONTAINING PROTEIN"/>
    <property type="match status" value="1"/>
</dbReference>
<dbReference type="InterPro" id="IPR013216">
    <property type="entry name" value="Methyltransf_11"/>
</dbReference>
<organism evidence="5 6">
    <name type="scientific">Auraticoccus monumenti</name>
    <dbReference type="NCBI Taxonomy" id="675864"/>
    <lineage>
        <taxon>Bacteria</taxon>
        <taxon>Bacillati</taxon>
        <taxon>Actinomycetota</taxon>
        <taxon>Actinomycetes</taxon>
        <taxon>Propionibacteriales</taxon>
        <taxon>Propionibacteriaceae</taxon>
        <taxon>Auraticoccus</taxon>
    </lineage>
</organism>
<accession>A0A1G7BWT9</accession>
<evidence type="ECO:0000313" key="6">
    <source>
        <dbReference type="Proteomes" id="UP000198546"/>
    </source>
</evidence>
<dbReference type="AlphaFoldDB" id="A0A1G7BWT9"/>
<dbReference type="Proteomes" id="UP000198546">
    <property type="component" value="Chromosome i"/>
</dbReference>
<protein>
    <submittedName>
        <fullName evidence="5">Methyltransferase domain-containing protein</fullName>
    </submittedName>
</protein>
<keyword evidence="3 5" id="KW-0808">Transferase</keyword>
<dbReference type="EMBL" id="LT629688">
    <property type="protein sequence ID" value="SDE31030.1"/>
    <property type="molecule type" value="Genomic_DNA"/>
</dbReference>
<proteinExistence type="inferred from homology"/>
<comment type="similarity">
    <text evidence="1">Belongs to the methyltransferase superfamily.</text>
</comment>
<sequence>MHFEARAEDYDRARPPYPEALWRELRDRGLLEPGHRALDLGAGSGQATRGLLAAGLSVTAVEPGPRLAAVLGERCPGAEVVVCRAEELERPASSFELAVAATSVHWMELDVLLPRLHRLLVPGGRLAVWRNVFGDPDVRTPFRDRLAEIVAARPTPPRRGPDAEDVVVTTGELTRSGHFTVTGTSVWSWSTRLDTDQVRRLFSTFSDWSSQEVGAAAHAVEGLGGSVVEHYRSWLLVLDRAPVP</sequence>
<dbReference type="STRING" id="675864.SAMN04489747_3081"/>
<evidence type="ECO:0000256" key="2">
    <source>
        <dbReference type="ARBA" id="ARBA00022603"/>
    </source>
</evidence>
<evidence type="ECO:0000313" key="5">
    <source>
        <dbReference type="EMBL" id="SDE31030.1"/>
    </source>
</evidence>
<dbReference type="GO" id="GO:0008757">
    <property type="term" value="F:S-adenosylmethionine-dependent methyltransferase activity"/>
    <property type="evidence" value="ECO:0007669"/>
    <property type="project" value="InterPro"/>
</dbReference>
<keyword evidence="2 5" id="KW-0489">Methyltransferase</keyword>
<evidence type="ECO:0000256" key="1">
    <source>
        <dbReference type="ARBA" id="ARBA00008361"/>
    </source>
</evidence>
<dbReference type="Gene3D" id="3.40.50.150">
    <property type="entry name" value="Vaccinia Virus protein VP39"/>
    <property type="match status" value="1"/>
</dbReference>
<dbReference type="Pfam" id="PF08241">
    <property type="entry name" value="Methyltransf_11"/>
    <property type="match status" value="1"/>
</dbReference>
<reference evidence="5 6" key="1">
    <citation type="submission" date="2016-10" db="EMBL/GenBank/DDBJ databases">
        <authorList>
            <person name="de Groot N.N."/>
        </authorList>
    </citation>
    <scope>NUCLEOTIDE SEQUENCE [LARGE SCALE GENOMIC DNA]</scope>
    <source>
        <strain evidence="5 6">MON 2.2</strain>
    </source>
</reference>
<feature type="domain" description="Methyltransferase type 11" evidence="4">
    <location>
        <begin position="38"/>
        <end position="127"/>
    </location>
</feature>
<evidence type="ECO:0000259" key="4">
    <source>
        <dbReference type="Pfam" id="PF08241"/>
    </source>
</evidence>
<name>A0A1G7BWT9_9ACTN</name>